<sequence length="205" mass="23309">MASKKQTPKGSKFKTPLVCSFKMNKYKFSPVVDTTSLMSHPVINAKLPPIPNPSERLRLLLLTYNALNNPPNKEVLGCAKDIMAPRVRNKKRYGKINGFIAFRTFYCKSVLNSNHQRSLSKHLAEIWRTEQQKNQWKLYAAVYNLRERTDIPFVEWLCKCLNIGEDLSTSSISPKLIVTESQGSFLSSASTKSVIEDLFLVKPDV</sequence>
<keyword evidence="4 5" id="KW-0539">Nucleus</keyword>
<organism evidence="7">
    <name type="scientific">Suhomyces atakaporum</name>
    <dbReference type="NCBI Taxonomy" id="246088"/>
    <lineage>
        <taxon>Eukaryota</taxon>
        <taxon>Fungi</taxon>
        <taxon>Dikarya</taxon>
        <taxon>Ascomycota</taxon>
        <taxon>Saccharomycotina</taxon>
        <taxon>Pichiomycetes</taxon>
        <taxon>Debaryomycetaceae</taxon>
        <taxon>Suhomyces</taxon>
    </lineage>
</organism>
<reference evidence="7" key="1">
    <citation type="journal article" date="2018" name="FEMS Yeast Res.">
        <title>The Suhomyces clade: from single isolate to multiple species to disintegrating sex loci.</title>
        <authorList>
            <person name="Kijpornyongpan T."/>
            <person name="Urbina H."/>
            <person name="Suh S.O."/>
            <person name="Luangsa-Ard J."/>
            <person name="Aime M."/>
            <person name="Blackwell M."/>
        </authorList>
    </citation>
    <scope>NUCLEOTIDE SEQUENCE</scope>
    <source>
        <strain evidence="7">NRRL Y-27570</strain>
    </source>
</reference>
<protein>
    <submittedName>
        <fullName evidence="7">MAT alpha 1 protein</fullName>
    </submittedName>
</protein>
<dbReference type="GO" id="GO:0008301">
    <property type="term" value="F:DNA binding, bending"/>
    <property type="evidence" value="ECO:0007669"/>
    <property type="project" value="InterPro"/>
</dbReference>
<name>A0A3Q9FFF3_9ASCO</name>
<evidence type="ECO:0000256" key="1">
    <source>
        <dbReference type="ARBA" id="ARBA00023015"/>
    </source>
</evidence>
<keyword evidence="2 5" id="KW-0238">DNA-binding</keyword>
<evidence type="ECO:0000313" key="7">
    <source>
        <dbReference type="EMBL" id="AZQ56639.1"/>
    </source>
</evidence>
<comment type="subcellular location">
    <subcellularLocation>
        <location evidence="5">Nucleus</location>
    </subcellularLocation>
</comment>
<accession>A0A3Q9FFF3</accession>
<dbReference type="GO" id="GO:0045895">
    <property type="term" value="P:positive regulation of mating-type specific transcription, DNA-templated"/>
    <property type="evidence" value="ECO:0007669"/>
    <property type="project" value="InterPro"/>
</dbReference>
<proteinExistence type="inferred from homology"/>
<evidence type="ECO:0000256" key="3">
    <source>
        <dbReference type="ARBA" id="ARBA00023163"/>
    </source>
</evidence>
<dbReference type="Pfam" id="PF04769">
    <property type="entry name" value="MATalpha_HMGbox"/>
    <property type="match status" value="1"/>
</dbReference>
<keyword evidence="1 5" id="KW-0805">Transcription regulation</keyword>
<dbReference type="AlphaFoldDB" id="A0A3Q9FFF3"/>
<keyword evidence="3 5" id="KW-0804">Transcription</keyword>
<feature type="domain" description="Alpha box" evidence="6">
    <location>
        <begin position="89"/>
        <end position="147"/>
    </location>
</feature>
<comment type="similarity">
    <text evidence="5">Belongs to the MATALPHA1 family.</text>
</comment>
<evidence type="ECO:0000259" key="6">
    <source>
        <dbReference type="PROSITE" id="PS51325"/>
    </source>
</evidence>
<dbReference type="InterPro" id="IPR006856">
    <property type="entry name" value="MATalpha_HMGbox"/>
</dbReference>
<dbReference type="GO" id="GO:0005634">
    <property type="term" value="C:nucleus"/>
    <property type="evidence" value="ECO:0007669"/>
    <property type="project" value="UniProtKB-SubCell"/>
</dbReference>
<dbReference type="PROSITE" id="PS51325">
    <property type="entry name" value="ALPHA_BOX"/>
    <property type="match status" value="1"/>
</dbReference>
<evidence type="ECO:0000256" key="5">
    <source>
        <dbReference type="RuleBase" id="RU003516"/>
    </source>
</evidence>
<dbReference type="EMBL" id="MH707268">
    <property type="protein sequence ID" value="AZQ56639.1"/>
    <property type="molecule type" value="Genomic_DNA"/>
</dbReference>
<evidence type="ECO:0000256" key="4">
    <source>
        <dbReference type="ARBA" id="ARBA00023242"/>
    </source>
</evidence>
<evidence type="ECO:0000256" key="2">
    <source>
        <dbReference type="ARBA" id="ARBA00023125"/>
    </source>
</evidence>